<organism evidence="4 5">
    <name type="scientific">Alteraurantiacibacter palmitatis</name>
    <dbReference type="NCBI Taxonomy" id="2054628"/>
    <lineage>
        <taxon>Bacteria</taxon>
        <taxon>Pseudomonadati</taxon>
        <taxon>Pseudomonadota</taxon>
        <taxon>Alphaproteobacteria</taxon>
        <taxon>Sphingomonadales</taxon>
        <taxon>Erythrobacteraceae</taxon>
        <taxon>Alteraurantiacibacter</taxon>
    </lineage>
</organism>
<dbReference type="Proteomes" id="UP001595456">
    <property type="component" value="Unassembled WGS sequence"/>
</dbReference>
<evidence type="ECO:0000313" key="5">
    <source>
        <dbReference type="Proteomes" id="UP001595456"/>
    </source>
</evidence>
<feature type="modified residue" description="4-aspartylphosphate" evidence="2">
    <location>
        <position position="53"/>
    </location>
</feature>
<dbReference type="SUPFAM" id="SSF52172">
    <property type="entry name" value="CheY-like"/>
    <property type="match status" value="1"/>
</dbReference>
<dbReference type="PANTHER" id="PTHR44591">
    <property type="entry name" value="STRESS RESPONSE REGULATOR PROTEIN 1"/>
    <property type="match status" value="1"/>
</dbReference>
<dbReference type="InterPro" id="IPR011006">
    <property type="entry name" value="CheY-like_superfamily"/>
</dbReference>
<dbReference type="PROSITE" id="PS50110">
    <property type="entry name" value="RESPONSE_REGULATORY"/>
    <property type="match status" value="1"/>
</dbReference>
<dbReference type="Gene3D" id="3.40.50.2300">
    <property type="match status" value="1"/>
</dbReference>
<name>A0ABV7E433_9SPHN</name>
<dbReference type="EMBL" id="JBHRST010000002">
    <property type="protein sequence ID" value="MFC3096551.1"/>
    <property type="molecule type" value="Genomic_DNA"/>
</dbReference>
<protein>
    <submittedName>
        <fullName evidence="4">Response regulator</fullName>
    </submittedName>
</protein>
<sequence>MAHKILVVEDDLLNRMFYYEALSARGHEVCLVDDGARVMAEASRFAPDLITMDIQLPSISGLRLIRLLRRDVQLSQIPIVAITAFVGQEEEARVRGAGASAFLTKPVSMDQLVGTAETLLADSAATRP</sequence>
<dbReference type="InterPro" id="IPR050595">
    <property type="entry name" value="Bact_response_regulator"/>
</dbReference>
<accession>A0ABV7E433</accession>
<dbReference type="SMART" id="SM00448">
    <property type="entry name" value="REC"/>
    <property type="match status" value="1"/>
</dbReference>
<evidence type="ECO:0000256" key="2">
    <source>
        <dbReference type="PROSITE-ProRule" id="PRU00169"/>
    </source>
</evidence>
<evidence type="ECO:0000313" key="4">
    <source>
        <dbReference type="EMBL" id="MFC3096551.1"/>
    </source>
</evidence>
<dbReference type="RefSeq" id="WP_336925614.1">
    <property type="nucleotide sequence ID" value="NZ_JBANRO010000004.1"/>
</dbReference>
<feature type="domain" description="Response regulatory" evidence="3">
    <location>
        <begin position="4"/>
        <end position="120"/>
    </location>
</feature>
<dbReference type="InterPro" id="IPR001789">
    <property type="entry name" value="Sig_transdc_resp-reg_receiver"/>
</dbReference>
<evidence type="ECO:0000259" key="3">
    <source>
        <dbReference type="PROSITE" id="PS50110"/>
    </source>
</evidence>
<gene>
    <name evidence="4" type="ORF">ACFODU_01890</name>
</gene>
<reference evidence="5" key="1">
    <citation type="journal article" date="2019" name="Int. J. Syst. Evol. Microbiol.">
        <title>The Global Catalogue of Microorganisms (GCM) 10K type strain sequencing project: providing services to taxonomists for standard genome sequencing and annotation.</title>
        <authorList>
            <consortium name="The Broad Institute Genomics Platform"/>
            <consortium name="The Broad Institute Genome Sequencing Center for Infectious Disease"/>
            <person name="Wu L."/>
            <person name="Ma J."/>
        </authorList>
    </citation>
    <scope>NUCLEOTIDE SEQUENCE [LARGE SCALE GENOMIC DNA]</scope>
    <source>
        <strain evidence="5">KCTC 52607</strain>
    </source>
</reference>
<proteinExistence type="predicted"/>
<keyword evidence="1 2" id="KW-0597">Phosphoprotein</keyword>
<dbReference type="PANTHER" id="PTHR44591:SF23">
    <property type="entry name" value="CHEY SUBFAMILY"/>
    <property type="match status" value="1"/>
</dbReference>
<dbReference type="Pfam" id="PF00072">
    <property type="entry name" value="Response_reg"/>
    <property type="match status" value="1"/>
</dbReference>
<evidence type="ECO:0000256" key="1">
    <source>
        <dbReference type="ARBA" id="ARBA00022553"/>
    </source>
</evidence>
<comment type="caution">
    <text evidence="4">The sequence shown here is derived from an EMBL/GenBank/DDBJ whole genome shotgun (WGS) entry which is preliminary data.</text>
</comment>
<keyword evidence="5" id="KW-1185">Reference proteome</keyword>